<dbReference type="InterPro" id="IPR001878">
    <property type="entry name" value="Znf_CCHC"/>
</dbReference>
<evidence type="ECO:0000256" key="1">
    <source>
        <dbReference type="PROSITE-ProRule" id="PRU00047"/>
    </source>
</evidence>
<dbReference type="SUPFAM" id="SSF57756">
    <property type="entry name" value="Retrovirus zinc finger-like domains"/>
    <property type="match status" value="1"/>
</dbReference>
<keyword evidence="1" id="KW-0863">Zinc-finger</keyword>
<dbReference type="Gene3D" id="4.10.60.10">
    <property type="entry name" value="Zinc finger, CCHC-type"/>
    <property type="match status" value="1"/>
</dbReference>
<dbReference type="PROSITE" id="PS50158">
    <property type="entry name" value="ZF_CCHC"/>
    <property type="match status" value="1"/>
</dbReference>
<evidence type="ECO:0000313" key="3">
    <source>
        <dbReference type="EMBL" id="KDR10115.1"/>
    </source>
</evidence>
<dbReference type="SMART" id="SM00343">
    <property type="entry name" value="ZnF_C2HC"/>
    <property type="match status" value="1"/>
</dbReference>
<keyword evidence="1" id="KW-0862">Zinc</keyword>
<accession>A0A067QVY2</accession>
<evidence type="ECO:0000313" key="4">
    <source>
        <dbReference type="Proteomes" id="UP000027135"/>
    </source>
</evidence>
<sequence>MALIAKSKLQSLALQYLNGKEKLLKDSCPYGVIKKALFDRFSDKLPDQYHYTQLQDAVQSKNESAEVFEDHCRKLCLETVWRVDDEAIHVILNEEAEHRLVAAYINGLRGVVGHQVKFRMPATMDEAVRLAVTIENAEQQKTAEKQVFTTAEVICYQCNQKGHITRNCRARSLQNQG</sequence>
<name>A0A067QVY2_ZOONE</name>
<feature type="domain" description="CCHC-type" evidence="2">
    <location>
        <begin position="155"/>
        <end position="169"/>
    </location>
</feature>
<dbReference type="eggNOG" id="ENOG502SC2G">
    <property type="taxonomic scope" value="Eukaryota"/>
</dbReference>
<protein>
    <recommendedName>
        <fullName evidence="2">CCHC-type domain-containing protein</fullName>
    </recommendedName>
</protein>
<keyword evidence="1" id="KW-0479">Metal-binding</keyword>
<dbReference type="GO" id="GO:0003676">
    <property type="term" value="F:nucleic acid binding"/>
    <property type="evidence" value="ECO:0007669"/>
    <property type="project" value="InterPro"/>
</dbReference>
<dbReference type="AlphaFoldDB" id="A0A067QVY2"/>
<dbReference type="InParanoid" id="A0A067QVY2"/>
<dbReference type="InterPro" id="IPR036875">
    <property type="entry name" value="Znf_CCHC_sf"/>
</dbReference>
<dbReference type="EMBL" id="KK853184">
    <property type="protein sequence ID" value="KDR10115.1"/>
    <property type="molecule type" value="Genomic_DNA"/>
</dbReference>
<reference evidence="3 4" key="1">
    <citation type="journal article" date="2014" name="Nat. Commun.">
        <title>Molecular traces of alternative social organization in a termite genome.</title>
        <authorList>
            <person name="Terrapon N."/>
            <person name="Li C."/>
            <person name="Robertson H.M."/>
            <person name="Ji L."/>
            <person name="Meng X."/>
            <person name="Booth W."/>
            <person name="Chen Z."/>
            <person name="Childers C.P."/>
            <person name="Glastad K.M."/>
            <person name="Gokhale K."/>
            <person name="Gowin J."/>
            <person name="Gronenberg W."/>
            <person name="Hermansen R.A."/>
            <person name="Hu H."/>
            <person name="Hunt B.G."/>
            <person name="Huylmans A.K."/>
            <person name="Khalil S.M."/>
            <person name="Mitchell R.D."/>
            <person name="Munoz-Torres M.C."/>
            <person name="Mustard J.A."/>
            <person name="Pan H."/>
            <person name="Reese J.T."/>
            <person name="Scharf M.E."/>
            <person name="Sun F."/>
            <person name="Vogel H."/>
            <person name="Xiao J."/>
            <person name="Yang W."/>
            <person name="Yang Z."/>
            <person name="Yang Z."/>
            <person name="Zhou J."/>
            <person name="Zhu J."/>
            <person name="Brent C.S."/>
            <person name="Elsik C.G."/>
            <person name="Goodisman M.A."/>
            <person name="Liberles D.A."/>
            <person name="Roe R.M."/>
            <person name="Vargo E.L."/>
            <person name="Vilcinskas A."/>
            <person name="Wang J."/>
            <person name="Bornberg-Bauer E."/>
            <person name="Korb J."/>
            <person name="Zhang G."/>
            <person name="Liebig J."/>
        </authorList>
    </citation>
    <scope>NUCLEOTIDE SEQUENCE [LARGE SCALE GENOMIC DNA]</scope>
    <source>
        <tissue evidence="3">Whole organism</tissue>
    </source>
</reference>
<organism evidence="3 4">
    <name type="scientific">Zootermopsis nevadensis</name>
    <name type="common">Dampwood termite</name>
    <dbReference type="NCBI Taxonomy" id="136037"/>
    <lineage>
        <taxon>Eukaryota</taxon>
        <taxon>Metazoa</taxon>
        <taxon>Ecdysozoa</taxon>
        <taxon>Arthropoda</taxon>
        <taxon>Hexapoda</taxon>
        <taxon>Insecta</taxon>
        <taxon>Pterygota</taxon>
        <taxon>Neoptera</taxon>
        <taxon>Polyneoptera</taxon>
        <taxon>Dictyoptera</taxon>
        <taxon>Blattodea</taxon>
        <taxon>Blattoidea</taxon>
        <taxon>Termitoidae</taxon>
        <taxon>Termopsidae</taxon>
        <taxon>Zootermopsis</taxon>
    </lineage>
</organism>
<dbReference type="OMA" id="QEESPEC"/>
<evidence type="ECO:0000259" key="2">
    <source>
        <dbReference type="PROSITE" id="PS50158"/>
    </source>
</evidence>
<keyword evidence="4" id="KW-1185">Reference proteome</keyword>
<proteinExistence type="predicted"/>
<dbReference type="GO" id="GO:0008270">
    <property type="term" value="F:zinc ion binding"/>
    <property type="evidence" value="ECO:0007669"/>
    <property type="project" value="UniProtKB-KW"/>
</dbReference>
<dbReference type="Proteomes" id="UP000027135">
    <property type="component" value="Unassembled WGS sequence"/>
</dbReference>
<gene>
    <name evidence="3" type="ORF">L798_00184</name>
</gene>